<gene>
    <name evidence="5" type="ORF">LX83_005897</name>
</gene>
<comment type="caution">
    <text evidence="5">The sequence shown here is derived from an EMBL/GenBank/DDBJ whole genome shotgun (WGS) entry which is preliminary data.</text>
</comment>
<keyword evidence="4" id="KW-0143">Chaperone</keyword>
<comment type="similarity">
    <text evidence="2">Belongs to the EspG family.</text>
</comment>
<organism evidence="5 6">
    <name type="scientific">Goodfellowiella coeruleoviolacea</name>
    <dbReference type="NCBI Taxonomy" id="334858"/>
    <lineage>
        <taxon>Bacteria</taxon>
        <taxon>Bacillati</taxon>
        <taxon>Actinomycetota</taxon>
        <taxon>Actinomycetes</taxon>
        <taxon>Pseudonocardiales</taxon>
        <taxon>Pseudonocardiaceae</taxon>
        <taxon>Goodfellowiella</taxon>
    </lineage>
</organism>
<dbReference type="EMBL" id="JAMTCK010000016">
    <property type="protein sequence ID" value="MCP2169017.1"/>
    <property type="molecule type" value="Genomic_DNA"/>
</dbReference>
<evidence type="ECO:0000256" key="1">
    <source>
        <dbReference type="ARBA" id="ARBA00004496"/>
    </source>
</evidence>
<keyword evidence="3" id="KW-0963">Cytoplasm</keyword>
<name>A0AAE3GKB4_9PSEU</name>
<protein>
    <submittedName>
        <fullName evidence="5">EspG family protein</fullName>
    </submittedName>
</protein>
<proteinExistence type="inferred from homology"/>
<evidence type="ECO:0000256" key="3">
    <source>
        <dbReference type="ARBA" id="ARBA00022490"/>
    </source>
</evidence>
<evidence type="ECO:0000256" key="2">
    <source>
        <dbReference type="ARBA" id="ARBA00006411"/>
    </source>
</evidence>
<evidence type="ECO:0000313" key="5">
    <source>
        <dbReference type="EMBL" id="MCP2169017.1"/>
    </source>
</evidence>
<accession>A0AAE3GKB4</accession>
<comment type="subcellular location">
    <subcellularLocation>
        <location evidence="1">Cytoplasm</location>
    </subcellularLocation>
</comment>
<reference evidence="5" key="1">
    <citation type="submission" date="2022-06" db="EMBL/GenBank/DDBJ databases">
        <title>Genomic Encyclopedia of Archaeal and Bacterial Type Strains, Phase II (KMG-II): from individual species to whole genera.</title>
        <authorList>
            <person name="Goeker M."/>
        </authorList>
    </citation>
    <scope>NUCLEOTIDE SEQUENCE</scope>
    <source>
        <strain evidence="5">DSM 43935</strain>
    </source>
</reference>
<dbReference type="RefSeq" id="WP_253777365.1">
    <property type="nucleotide sequence ID" value="NZ_JAMTCK010000016.1"/>
</dbReference>
<dbReference type="AlphaFoldDB" id="A0AAE3GKB4"/>
<evidence type="ECO:0000313" key="6">
    <source>
        <dbReference type="Proteomes" id="UP001206128"/>
    </source>
</evidence>
<evidence type="ECO:0000256" key="4">
    <source>
        <dbReference type="ARBA" id="ARBA00023186"/>
    </source>
</evidence>
<dbReference type="Pfam" id="PF14011">
    <property type="entry name" value="ESX-1_EspG"/>
    <property type="match status" value="1"/>
</dbReference>
<sequence>MPDVFECSLAALDVLGAALGLAVRRFPFSFPHHGQTVAERARLVQAVHQDLAGRGLIHGAEFAPEVPRALRVFAQGPVAVAMLGTTGQLRHCALASATERTGVLAVQRGQSVRFELLDPHALVRALVGLLPPLHPGPGGPVTVTAEAGAAGRGAGADEDFSEFSFTSSRRSPWGASAVQRAEAERLLRRPRLGGGYFVVTAGRDQPGGSARAAAGAAQPITLTWLDTDLGRYAVVPETGRDGQPRVTYSPADVGRLAQRLTDAVAAVR</sequence>
<keyword evidence="6" id="KW-1185">Reference proteome</keyword>
<dbReference type="Proteomes" id="UP001206128">
    <property type="component" value="Unassembled WGS sequence"/>
</dbReference>
<dbReference type="InterPro" id="IPR025734">
    <property type="entry name" value="EspG"/>
</dbReference>